<proteinExistence type="inferred from homology"/>
<gene>
    <name evidence="3" type="ORF">RCOM_0713160</name>
</gene>
<sequence>MKKIYKGSFKLELFICQHQQLPESQRADAINSMVYEANARIRDPIYGSAGEIRRLKEQVKELQARIGEEVSENESNSRSNFH</sequence>
<comment type="similarity">
    <text evidence="1">Belongs to the LOB domain-containing protein family.</text>
</comment>
<evidence type="ECO:0000259" key="2">
    <source>
        <dbReference type="PROSITE" id="PS50891"/>
    </source>
</evidence>
<evidence type="ECO:0000256" key="1">
    <source>
        <dbReference type="ARBA" id="ARBA00005474"/>
    </source>
</evidence>
<protein>
    <recommendedName>
        <fullName evidence="2">LOB domain-containing protein</fullName>
    </recommendedName>
</protein>
<dbReference type="PANTHER" id="PTHR31301">
    <property type="entry name" value="LOB DOMAIN-CONTAINING PROTEIN 4-RELATED"/>
    <property type="match status" value="1"/>
</dbReference>
<dbReference type="Proteomes" id="UP000008311">
    <property type="component" value="Unassembled WGS sequence"/>
</dbReference>
<dbReference type="STRING" id="3988.B9SUM7"/>
<evidence type="ECO:0000313" key="4">
    <source>
        <dbReference type="Proteomes" id="UP000008311"/>
    </source>
</evidence>
<name>B9SUM7_RICCO</name>
<accession>B9SUM7</accession>
<dbReference type="AlphaFoldDB" id="B9SUM7"/>
<keyword evidence="4" id="KW-1185">Reference proteome</keyword>
<dbReference type="PROSITE" id="PS50891">
    <property type="entry name" value="LOB"/>
    <property type="match status" value="1"/>
</dbReference>
<dbReference type="EMBL" id="EQ974150">
    <property type="protein sequence ID" value="EEF32662.1"/>
    <property type="molecule type" value="Genomic_DNA"/>
</dbReference>
<dbReference type="InterPro" id="IPR004883">
    <property type="entry name" value="LOB"/>
</dbReference>
<dbReference type="InParanoid" id="B9SUM7"/>
<reference evidence="4" key="1">
    <citation type="journal article" date="2010" name="Nat. Biotechnol.">
        <title>Draft genome sequence of the oilseed species Ricinus communis.</title>
        <authorList>
            <person name="Chan A.P."/>
            <person name="Crabtree J."/>
            <person name="Zhao Q."/>
            <person name="Lorenzi H."/>
            <person name="Orvis J."/>
            <person name="Puiu D."/>
            <person name="Melake-Berhan A."/>
            <person name="Jones K.M."/>
            <person name="Redman J."/>
            <person name="Chen G."/>
            <person name="Cahoon E.B."/>
            <person name="Gedil M."/>
            <person name="Stanke M."/>
            <person name="Haas B.J."/>
            <person name="Wortman J.R."/>
            <person name="Fraser-Liggett C.M."/>
            <person name="Ravel J."/>
            <person name="Rabinowicz P.D."/>
        </authorList>
    </citation>
    <scope>NUCLEOTIDE SEQUENCE [LARGE SCALE GENOMIC DNA]</scope>
    <source>
        <strain evidence="4">cv. Hale</strain>
    </source>
</reference>
<dbReference type="Pfam" id="PF03195">
    <property type="entry name" value="LOB"/>
    <property type="match status" value="1"/>
</dbReference>
<organism evidence="3 4">
    <name type="scientific">Ricinus communis</name>
    <name type="common">Castor bean</name>
    <dbReference type="NCBI Taxonomy" id="3988"/>
    <lineage>
        <taxon>Eukaryota</taxon>
        <taxon>Viridiplantae</taxon>
        <taxon>Streptophyta</taxon>
        <taxon>Embryophyta</taxon>
        <taxon>Tracheophyta</taxon>
        <taxon>Spermatophyta</taxon>
        <taxon>Magnoliopsida</taxon>
        <taxon>eudicotyledons</taxon>
        <taxon>Gunneridae</taxon>
        <taxon>Pentapetalae</taxon>
        <taxon>rosids</taxon>
        <taxon>fabids</taxon>
        <taxon>Malpighiales</taxon>
        <taxon>Euphorbiaceae</taxon>
        <taxon>Acalyphoideae</taxon>
        <taxon>Acalypheae</taxon>
        <taxon>Ricinus</taxon>
    </lineage>
</organism>
<feature type="domain" description="LOB" evidence="2">
    <location>
        <begin position="1"/>
        <end position="73"/>
    </location>
</feature>
<dbReference type="PANTHER" id="PTHR31301:SF206">
    <property type="entry name" value="LOB DOMAIN-CONTAINING PROTEIN 1"/>
    <property type="match status" value="1"/>
</dbReference>
<evidence type="ECO:0000313" key="3">
    <source>
        <dbReference type="EMBL" id="EEF32662.1"/>
    </source>
</evidence>